<dbReference type="SUPFAM" id="SSF51905">
    <property type="entry name" value="FAD/NAD(P)-binding domain"/>
    <property type="match status" value="1"/>
</dbReference>
<dbReference type="InterPro" id="IPR006076">
    <property type="entry name" value="FAD-dep_OxRdtase"/>
</dbReference>
<dbReference type="Proteomes" id="UP000654913">
    <property type="component" value="Chromosome 5"/>
</dbReference>
<keyword evidence="4" id="KW-1185">Reference proteome</keyword>
<evidence type="ECO:0000259" key="2">
    <source>
        <dbReference type="Pfam" id="PF01266"/>
    </source>
</evidence>
<dbReference type="KEGG" id="apuu:APUU_50026S"/>
<organism evidence="3 4">
    <name type="scientific">Aspergillus puulaauensis</name>
    <dbReference type="NCBI Taxonomy" id="1220207"/>
    <lineage>
        <taxon>Eukaryota</taxon>
        <taxon>Fungi</taxon>
        <taxon>Dikarya</taxon>
        <taxon>Ascomycota</taxon>
        <taxon>Pezizomycotina</taxon>
        <taxon>Eurotiomycetes</taxon>
        <taxon>Eurotiomycetidae</taxon>
        <taxon>Eurotiales</taxon>
        <taxon>Aspergillaceae</taxon>
        <taxon>Aspergillus</taxon>
    </lineage>
</organism>
<dbReference type="PANTHER" id="PTHR13847:SF289">
    <property type="entry name" value="GLYCINE OXIDASE"/>
    <property type="match status" value="1"/>
</dbReference>
<dbReference type="EMBL" id="AP024447">
    <property type="protein sequence ID" value="BCS25315.1"/>
    <property type="molecule type" value="Genomic_DNA"/>
</dbReference>
<dbReference type="Gene3D" id="3.50.50.60">
    <property type="entry name" value="FAD/NAD(P)-binding domain"/>
    <property type="match status" value="1"/>
</dbReference>
<accession>A0A7R8AQ60</accession>
<evidence type="ECO:0000313" key="4">
    <source>
        <dbReference type="Proteomes" id="UP000654913"/>
    </source>
</evidence>
<dbReference type="AlphaFoldDB" id="A0A7R8AQ60"/>
<keyword evidence="1" id="KW-0560">Oxidoreductase</keyword>
<dbReference type="GO" id="GO:0005737">
    <property type="term" value="C:cytoplasm"/>
    <property type="evidence" value="ECO:0007669"/>
    <property type="project" value="TreeGrafter"/>
</dbReference>
<protein>
    <recommendedName>
        <fullName evidence="2">FAD dependent oxidoreductase domain-containing protein</fullName>
    </recommendedName>
</protein>
<dbReference type="InterPro" id="IPR036188">
    <property type="entry name" value="FAD/NAD-bd_sf"/>
</dbReference>
<dbReference type="OrthoDB" id="5340195at2759"/>
<reference evidence="3" key="1">
    <citation type="submission" date="2021-01" db="EMBL/GenBank/DDBJ databases">
        <authorList>
            <consortium name="Aspergillus puulaauensis MK2 genome sequencing consortium"/>
            <person name="Kazuki M."/>
            <person name="Futagami T."/>
        </authorList>
    </citation>
    <scope>NUCLEOTIDE SEQUENCE</scope>
    <source>
        <strain evidence="3">MK2</strain>
    </source>
</reference>
<dbReference type="PANTHER" id="PTHR13847">
    <property type="entry name" value="SARCOSINE DEHYDROGENASE-RELATED"/>
    <property type="match status" value="1"/>
</dbReference>
<dbReference type="RefSeq" id="XP_041557509.1">
    <property type="nucleotide sequence ID" value="XM_041704978.1"/>
</dbReference>
<dbReference type="Gene3D" id="3.30.9.10">
    <property type="entry name" value="D-Amino Acid Oxidase, subunit A, domain 2"/>
    <property type="match status" value="1"/>
</dbReference>
<proteinExistence type="predicted"/>
<dbReference type="GeneID" id="64975320"/>
<name>A0A7R8AQ60_9EURO</name>
<evidence type="ECO:0000313" key="3">
    <source>
        <dbReference type="EMBL" id="BCS25315.1"/>
    </source>
</evidence>
<dbReference type="GO" id="GO:0016491">
    <property type="term" value="F:oxidoreductase activity"/>
    <property type="evidence" value="ECO:0007669"/>
    <property type="project" value="UniProtKB-KW"/>
</dbReference>
<reference evidence="3" key="2">
    <citation type="submission" date="2021-02" db="EMBL/GenBank/DDBJ databases">
        <title>Aspergillus puulaauensis MK2 genome sequence.</title>
        <authorList>
            <person name="Futagami T."/>
            <person name="Mori K."/>
            <person name="Kadooka C."/>
            <person name="Tanaka T."/>
        </authorList>
    </citation>
    <scope>NUCLEOTIDE SEQUENCE</scope>
    <source>
        <strain evidence="3">MK2</strain>
    </source>
</reference>
<dbReference type="Pfam" id="PF01266">
    <property type="entry name" value="DAO"/>
    <property type="match status" value="1"/>
</dbReference>
<gene>
    <name evidence="3" type="ORF">APUU_50026S</name>
</gene>
<feature type="domain" description="FAD dependent oxidoreductase" evidence="2">
    <location>
        <begin position="39"/>
        <end position="370"/>
    </location>
</feature>
<evidence type="ECO:0000256" key="1">
    <source>
        <dbReference type="ARBA" id="ARBA00023002"/>
    </source>
</evidence>
<sequence length="397" mass="43490">MKHFPVQHQTLQDLARSPIFQSENQGDSMVVQSAPVGPVLVIGGGIVGASIAWHLAKEKDVIIIAETLGGVVTPKSFSWLNAAGATQKYYYDFRRRSIARWAEIHNELPGLPISWGGTLTCDRTPDERAKFQERQCTWGTTIRRLSQTSLAALEPEIDDAQFSSVEWGLHVPEEGTIEAHVAAAQLIAHAESLGAKVLKTSVTGFLRHENRRISGVVTGCGEVRGSHVVLAAGLGSVPLLALENIKLPMYSREGLLVNTTPTQKRYLNTLVRLPDLHMRQTLDGRIRFGATFAGGKPGDDPQATAEELFKRVQKAFKRGSELEFDNYTIGVRPDPQDGYPILGSTGLDGLDVAVMHSGVTNAALVGELLSKKILHGIEDPMLDHFRLARFRTSYTRL</sequence>